<sequence length="83" mass="8292">MPGLGAVGRNDDGTAVREQQALGTDGRPSALVTSPKYAVLLGEIAALKALVQGTRVQALSSGNSSSSSSEGPHEGEAPLPPLP</sequence>
<evidence type="ECO:0000256" key="1">
    <source>
        <dbReference type="SAM" id="MobiDB-lite"/>
    </source>
</evidence>
<dbReference type="Proteomes" id="UP001190700">
    <property type="component" value="Unassembled WGS sequence"/>
</dbReference>
<comment type="caution">
    <text evidence="2">The sequence shown here is derived from an EMBL/GenBank/DDBJ whole genome shotgun (WGS) entry which is preliminary data.</text>
</comment>
<proteinExistence type="predicted"/>
<evidence type="ECO:0000313" key="3">
    <source>
        <dbReference type="Proteomes" id="UP001190700"/>
    </source>
</evidence>
<reference evidence="2 3" key="1">
    <citation type="journal article" date="2015" name="Genome Biol. Evol.">
        <title>Comparative Genomics of a Bacterivorous Green Alga Reveals Evolutionary Causalities and Consequences of Phago-Mixotrophic Mode of Nutrition.</title>
        <authorList>
            <person name="Burns J.A."/>
            <person name="Paasch A."/>
            <person name="Narechania A."/>
            <person name="Kim E."/>
        </authorList>
    </citation>
    <scope>NUCLEOTIDE SEQUENCE [LARGE SCALE GENOMIC DNA]</scope>
    <source>
        <strain evidence="2 3">PLY_AMNH</strain>
    </source>
</reference>
<dbReference type="EMBL" id="LGRX02035788">
    <property type="protein sequence ID" value="KAK3233162.1"/>
    <property type="molecule type" value="Genomic_DNA"/>
</dbReference>
<feature type="region of interest" description="Disordered" evidence="1">
    <location>
        <begin position="57"/>
        <end position="83"/>
    </location>
</feature>
<gene>
    <name evidence="2" type="ORF">CYMTET_56525</name>
</gene>
<keyword evidence="3" id="KW-1185">Reference proteome</keyword>
<protein>
    <submittedName>
        <fullName evidence="2">Uncharacterized protein</fullName>
    </submittedName>
</protein>
<feature type="compositionally biased region" description="Low complexity" evidence="1">
    <location>
        <begin position="60"/>
        <end position="69"/>
    </location>
</feature>
<dbReference type="AlphaFoldDB" id="A0AAE0BB44"/>
<name>A0AAE0BB44_9CHLO</name>
<accession>A0AAE0BB44</accession>
<organism evidence="2 3">
    <name type="scientific">Cymbomonas tetramitiformis</name>
    <dbReference type="NCBI Taxonomy" id="36881"/>
    <lineage>
        <taxon>Eukaryota</taxon>
        <taxon>Viridiplantae</taxon>
        <taxon>Chlorophyta</taxon>
        <taxon>Pyramimonadophyceae</taxon>
        <taxon>Pyramimonadales</taxon>
        <taxon>Pyramimonadaceae</taxon>
        <taxon>Cymbomonas</taxon>
    </lineage>
</organism>
<evidence type="ECO:0000313" key="2">
    <source>
        <dbReference type="EMBL" id="KAK3233162.1"/>
    </source>
</evidence>
<feature type="region of interest" description="Disordered" evidence="1">
    <location>
        <begin position="1"/>
        <end position="29"/>
    </location>
</feature>